<protein>
    <submittedName>
        <fullName evidence="1">Uncharacterized protein</fullName>
    </submittedName>
</protein>
<accession>A0A9P7F015</accession>
<dbReference type="Proteomes" id="UP000823399">
    <property type="component" value="Unassembled WGS sequence"/>
</dbReference>
<dbReference type="RefSeq" id="XP_041288795.1">
    <property type="nucleotide sequence ID" value="XM_041431700.1"/>
</dbReference>
<sequence length="69" mass="7673">IFSASGRLLLSHVCSRLSAQSTRALLCLGAWSHLNLVKTEDVLKVTTLPDIKGDTEEELEDGWDRILLH</sequence>
<evidence type="ECO:0000313" key="2">
    <source>
        <dbReference type="Proteomes" id="UP000823399"/>
    </source>
</evidence>
<comment type="caution">
    <text evidence="1">The sequence shown here is derived from an EMBL/GenBank/DDBJ whole genome shotgun (WGS) entry which is preliminary data.</text>
</comment>
<dbReference type="AlphaFoldDB" id="A0A9P7F015"/>
<dbReference type="GeneID" id="64693959"/>
<feature type="non-terminal residue" evidence="1">
    <location>
        <position position="1"/>
    </location>
</feature>
<dbReference type="EMBL" id="JABBWM010000062">
    <property type="protein sequence ID" value="KAG2098241.1"/>
    <property type="molecule type" value="Genomic_DNA"/>
</dbReference>
<keyword evidence="2" id="KW-1185">Reference proteome</keyword>
<name>A0A9P7F015_9AGAM</name>
<proteinExistence type="predicted"/>
<dbReference type="OrthoDB" id="3258476at2759"/>
<reference evidence="1" key="1">
    <citation type="journal article" date="2020" name="New Phytol.">
        <title>Comparative genomics reveals dynamic genome evolution in host specialist ectomycorrhizal fungi.</title>
        <authorList>
            <person name="Lofgren L.A."/>
            <person name="Nguyen N.H."/>
            <person name="Vilgalys R."/>
            <person name="Ruytinx J."/>
            <person name="Liao H.L."/>
            <person name="Branco S."/>
            <person name="Kuo A."/>
            <person name="LaButti K."/>
            <person name="Lipzen A."/>
            <person name="Andreopoulos W."/>
            <person name="Pangilinan J."/>
            <person name="Riley R."/>
            <person name="Hundley H."/>
            <person name="Na H."/>
            <person name="Barry K."/>
            <person name="Grigoriev I.V."/>
            <person name="Stajich J.E."/>
            <person name="Kennedy P.G."/>
        </authorList>
    </citation>
    <scope>NUCLEOTIDE SEQUENCE</scope>
    <source>
        <strain evidence="1">FC423</strain>
    </source>
</reference>
<gene>
    <name evidence="1" type="ORF">F5147DRAFT_583163</name>
</gene>
<evidence type="ECO:0000313" key="1">
    <source>
        <dbReference type="EMBL" id="KAG2098241.1"/>
    </source>
</evidence>
<organism evidence="1 2">
    <name type="scientific">Suillus discolor</name>
    <dbReference type="NCBI Taxonomy" id="1912936"/>
    <lineage>
        <taxon>Eukaryota</taxon>
        <taxon>Fungi</taxon>
        <taxon>Dikarya</taxon>
        <taxon>Basidiomycota</taxon>
        <taxon>Agaricomycotina</taxon>
        <taxon>Agaricomycetes</taxon>
        <taxon>Agaricomycetidae</taxon>
        <taxon>Boletales</taxon>
        <taxon>Suillineae</taxon>
        <taxon>Suillaceae</taxon>
        <taxon>Suillus</taxon>
    </lineage>
</organism>